<evidence type="ECO:0000313" key="2">
    <source>
        <dbReference type="Proteomes" id="UP000431533"/>
    </source>
</evidence>
<keyword evidence="2" id="KW-1185">Reference proteome</keyword>
<reference evidence="1 2" key="1">
    <citation type="submission" date="2018-05" db="EMBL/GenBank/DDBJ databases">
        <title>Genome sequencing and assembly of the regulated plant pathogen Lachnellula willkommii and related sister species for the development of diagnostic species identification markers.</title>
        <authorList>
            <person name="Giroux E."/>
            <person name="Bilodeau G."/>
        </authorList>
    </citation>
    <scope>NUCLEOTIDE SEQUENCE [LARGE SCALE GENOMIC DNA]</scope>
    <source>
        <strain evidence="1 2">CBS 185.66</strain>
    </source>
</reference>
<dbReference type="PANTHER" id="PTHR37535:SF4">
    <property type="entry name" value="FLUG DOMAIN-CONTAINING PROTEIN"/>
    <property type="match status" value="1"/>
</dbReference>
<dbReference type="GeneID" id="41981545"/>
<dbReference type="EMBL" id="QGMH01000019">
    <property type="protein sequence ID" value="TVY29336.1"/>
    <property type="molecule type" value="Genomic_DNA"/>
</dbReference>
<dbReference type="PANTHER" id="PTHR37535">
    <property type="entry name" value="FLUG DOMAIN PROTEIN"/>
    <property type="match status" value="1"/>
</dbReference>
<dbReference type="RefSeq" id="XP_031008123.1">
    <property type="nucleotide sequence ID" value="XM_031146331.1"/>
</dbReference>
<protein>
    <submittedName>
        <fullName evidence="1">Uncharacterized protein</fullName>
    </submittedName>
</protein>
<proteinExistence type="predicted"/>
<organism evidence="1 2">
    <name type="scientific">Lachnellula hyalina</name>
    <dbReference type="NCBI Taxonomy" id="1316788"/>
    <lineage>
        <taxon>Eukaryota</taxon>
        <taxon>Fungi</taxon>
        <taxon>Dikarya</taxon>
        <taxon>Ascomycota</taxon>
        <taxon>Pezizomycotina</taxon>
        <taxon>Leotiomycetes</taxon>
        <taxon>Helotiales</taxon>
        <taxon>Lachnaceae</taxon>
        <taxon>Lachnellula</taxon>
    </lineage>
</organism>
<dbReference type="Proteomes" id="UP000431533">
    <property type="component" value="Unassembled WGS sequence"/>
</dbReference>
<dbReference type="AlphaFoldDB" id="A0A8H8U2I9"/>
<evidence type="ECO:0000313" key="1">
    <source>
        <dbReference type="EMBL" id="TVY29336.1"/>
    </source>
</evidence>
<comment type="caution">
    <text evidence="1">The sequence shown here is derived from an EMBL/GenBank/DDBJ whole genome shotgun (WGS) entry which is preliminary data.</text>
</comment>
<sequence>MEGGVGLEEIVTSYCFRRAAINTADGMASDTKHDQMARRDPGRGVFNGLYLNERFDFNSQAAYLEEDVSEDGLTLAFAHMSLRCHPGAPSGVPSDLLRPLLAADPGNIWWIGP</sequence>
<dbReference type="OrthoDB" id="4485682at2759"/>
<accession>A0A8H8U2I9</accession>
<name>A0A8H8U2I9_9HELO</name>
<gene>
    <name evidence="1" type="ORF">LHYA1_G001347</name>
</gene>